<dbReference type="InterPro" id="IPR002347">
    <property type="entry name" value="SDR_fam"/>
</dbReference>
<sequence>MTSPVILLTGASRGIGLSVAHFLLSTTPTARLILAARSTTSLSALHEQYPDRTSFITADFSLSGEGKKVVQYALDTYGRLDALCVVHGVLDPVKRLEDAVGEEWGRAVQIGLVAVVEMVQAAIPELRKTKGRAVFVSSGAAVTPYLAWGAYGAMKAALNHLAMTLAAEEPEIRSISVRPGVIDTQMQDEIREKHGEAMREVHERFLELKAQGKLLRPEQPGNVIARLALSMDKELSGKFLSWNSPELAAYQDK</sequence>
<dbReference type="FunCoup" id="A0A4S2MZY6">
    <property type="interactions" value="115"/>
</dbReference>
<protein>
    <submittedName>
        <fullName evidence="5">Putative dehydrogenase</fullName>
    </submittedName>
</protein>
<keyword evidence="2" id="KW-0521">NADP</keyword>
<dbReference type="FunFam" id="3.40.50.720:FF:000281">
    <property type="entry name" value="Uncharacterized oxidoreductase YIR035C"/>
    <property type="match status" value="1"/>
</dbReference>
<dbReference type="Proteomes" id="UP000298138">
    <property type="component" value="Unassembled WGS sequence"/>
</dbReference>
<keyword evidence="6" id="KW-1185">Reference proteome</keyword>
<dbReference type="PANTHER" id="PTHR43008">
    <property type="entry name" value="BENZIL REDUCTASE"/>
    <property type="match status" value="1"/>
</dbReference>
<evidence type="ECO:0000256" key="3">
    <source>
        <dbReference type="ARBA" id="ARBA00023002"/>
    </source>
</evidence>
<comment type="similarity">
    <text evidence="1">Belongs to the short-chain dehydrogenases/reductases (SDR) family.</text>
</comment>
<proteinExistence type="inferred from homology"/>
<dbReference type="InterPro" id="IPR036291">
    <property type="entry name" value="NAD(P)-bd_dom_sf"/>
</dbReference>
<dbReference type="OrthoDB" id="153074at2759"/>
<dbReference type="Pfam" id="PF00106">
    <property type="entry name" value="adh_short"/>
    <property type="match status" value="1"/>
</dbReference>
<dbReference type="STRING" id="341454.A0A4S2MZY6"/>
<feature type="domain" description="Ketoreductase" evidence="4">
    <location>
        <begin position="4"/>
        <end position="185"/>
    </location>
</feature>
<evidence type="ECO:0000256" key="2">
    <source>
        <dbReference type="ARBA" id="ARBA00022857"/>
    </source>
</evidence>
<dbReference type="InParanoid" id="A0A4S2MZY6"/>
<reference evidence="5 6" key="1">
    <citation type="submission" date="2019-04" db="EMBL/GenBank/DDBJ databases">
        <title>Comparative genomics and transcriptomics to analyze fruiting body development in filamentous ascomycetes.</title>
        <authorList>
            <consortium name="DOE Joint Genome Institute"/>
            <person name="Lutkenhaus R."/>
            <person name="Traeger S."/>
            <person name="Breuer J."/>
            <person name="Kuo A."/>
            <person name="Lipzen A."/>
            <person name="Pangilinan J."/>
            <person name="Dilworth D."/>
            <person name="Sandor L."/>
            <person name="Poggeler S."/>
            <person name="Barry K."/>
            <person name="Grigoriev I.V."/>
            <person name="Nowrousian M."/>
        </authorList>
    </citation>
    <scope>NUCLEOTIDE SEQUENCE [LARGE SCALE GENOMIC DNA]</scope>
    <source>
        <strain evidence="5 6">CBS 389.68</strain>
    </source>
</reference>
<evidence type="ECO:0000313" key="5">
    <source>
        <dbReference type="EMBL" id="TGZ82154.1"/>
    </source>
</evidence>
<evidence type="ECO:0000313" key="6">
    <source>
        <dbReference type="Proteomes" id="UP000298138"/>
    </source>
</evidence>
<gene>
    <name evidence="5" type="ORF">EX30DRAFT_370830</name>
</gene>
<dbReference type="Gene3D" id="3.40.50.720">
    <property type="entry name" value="NAD(P)-binding Rossmann-like Domain"/>
    <property type="match status" value="1"/>
</dbReference>
<dbReference type="SMART" id="SM00822">
    <property type="entry name" value="PKS_KR"/>
    <property type="match status" value="1"/>
</dbReference>
<evidence type="ECO:0000259" key="4">
    <source>
        <dbReference type="SMART" id="SM00822"/>
    </source>
</evidence>
<dbReference type="GO" id="GO:0050664">
    <property type="term" value="F:oxidoreductase activity, acting on NAD(P)H, oxygen as acceptor"/>
    <property type="evidence" value="ECO:0007669"/>
    <property type="project" value="TreeGrafter"/>
</dbReference>
<dbReference type="SUPFAM" id="SSF51735">
    <property type="entry name" value="NAD(P)-binding Rossmann-fold domains"/>
    <property type="match status" value="1"/>
</dbReference>
<dbReference type="PANTHER" id="PTHR43008:SF8">
    <property type="entry name" value="BENZIL REDUCTASE ((S)-BENZOIN FORMING) IRC24"/>
    <property type="match status" value="1"/>
</dbReference>
<dbReference type="InterPro" id="IPR057326">
    <property type="entry name" value="KR_dom"/>
</dbReference>
<dbReference type="EMBL" id="ML220116">
    <property type="protein sequence ID" value="TGZ82154.1"/>
    <property type="molecule type" value="Genomic_DNA"/>
</dbReference>
<dbReference type="PRINTS" id="PR00081">
    <property type="entry name" value="GDHRDH"/>
</dbReference>
<name>A0A4S2MZY6_9PEZI</name>
<organism evidence="5 6">
    <name type="scientific">Ascodesmis nigricans</name>
    <dbReference type="NCBI Taxonomy" id="341454"/>
    <lineage>
        <taxon>Eukaryota</taxon>
        <taxon>Fungi</taxon>
        <taxon>Dikarya</taxon>
        <taxon>Ascomycota</taxon>
        <taxon>Pezizomycotina</taxon>
        <taxon>Pezizomycetes</taxon>
        <taxon>Pezizales</taxon>
        <taxon>Ascodesmidaceae</taxon>
        <taxon>Ascodesmis</taxon>
    </lineage>
</organism>
<dbReference type="AlphaFoldDB" id="A0A4S2MZY6"/>
<accession>A0A4S2MZY6</accession>
<keyword evidence="3" id="KW-0560">Oxidoreductase</keyword>
<evidence type="ECO:0000256" key="1">
    <source>
        <dbReference type="ARBA" id="ARBA00006484"/>
    </source>
</evidence>